<protein>
    <submittedName>
        <fullName evidence="5">DNA-binding transcriptional repressor DeoR</fullName>
    </submittedName>
</protein>
<evidence type="ECO:0000313" key="6">
    <source>
        <dbReference type="Proteomes" id="UP000230282"/>
    </source>
</evidence>
<proteinExistence type="predicted"/>
<dbReference type="AlphaFoldDB" id="A0A2M8RWI4"/>
<accession>A0A2M8RWI4</accession>
<reference evidence="5 6" key="1">
    <citation type="submission" date="2017-11" db="EMBL/GenBank/DDBJ databases">
        <title>Reclassification of Bisgaard taxon 5 as Caviibacterium pharyngocola gen. nov., sp. nov.</title>
        <authorList>
            <person name="Christensen H."/>
        </authorList>
    </citation>
    <scope>NUCLEOTIDE SEQUENCE [LARGE SCALE GENOMIC DNA]</scope>
    <source>
        <strain evidence="5 6">7_3</strain>
    </source>
</reference>
<dbReference type="EMBL" id="PHGZ01000010">
    <property type="protein sequence ID" value="PJG83234.1"/>
    <property type="molecule type" value="Genomic_DNA"/>
</dbReference>
<feature type="domain" description="HTH deoR-type" evidence="4">
    <location>
        <begin position="5"/>
        <end position="57"/>
    </location>
</feature>
<dbReference type="SMART" id="SM01134">
    <property type="entry name" value="DeoRC"/>
    <property type="match status" value="1"/>
</dbReference>
<keyword evidence="1" id="KW-0805">Transcription regulation</keyword>
<dbReference type="NCBIfam" id="NF007961">
    <property type="entry name" value="PRK10681.1"/>
    <property type="match status" value="1"/>
</dbReference>
<dbReference type="SUPFAM" id="SSF100950">
    <property type="entry name" value="NagB/RpiA/CoA transferase-like"/>
    <property type="match status" value="1"/>
</dbReference>
<dbReference type="Proteomes" id="UP000230282">
    <property type="component" value="Unassembled WGS sequence"/>
</dbReference>
<dbReference type="InterPro" id="IPR001034">
    <property type="entry name" value="DeoR_HTH"/>
</dbReference>
<dbReference type="PANTHER" id="PTHR30363">
    <property type="entry name" value="HTH-TYPE TRANSCRIPTIONAL REGULATOR SRLR-RELATED"/>
    <property type="match status" value="1"/>
</dbReference>
<dbReference type="Pfam" id="PF08220">
    <property type="entry name" value="HTH_DeoR"/>
    <property type="match status" value="1"/>
</dbReference>
<dbReference type="OrthoDB" id="9797223at2"/>
<dbReference type="RefSeq" id="WP_100296428.1">
    <property type="nucleotide sequence ID" value="NZ_PHGZ01000010.1"/>
</dbReference>
<dbReference type="PROSITE" id="PS00894">
    <property type="entry name" value="HTH_DEOR_1"/>
    <property type="match status" value="1"/>
</dbReference>
<dbReference type="InterPro" id="IPR014036">
    <property type="entry name" value="DeoR-like_C"/>
</dbReference>
<dbReference type="GO" id="GO:0003677">
    <property type="term" value="F:DNA binding"/>
    <property type="evidence" value="ECO:0007669"/>
    <property type="project" value="UniProtKB-KW"/>
</dbReference>
<comment type="caution">
    <text evidence="5">The sequence shown here is derived from an EMBL/GenBank/DDBJ whole genome shotgun (WGS) entry which is preliminary data.</text>
</comment>
<sequence length="250" mass="27899">MDKKINSRIQKLAFLLNQMDKIHLRDAAEILNVSEMTIRRDLNGDTDSVVLLGGYIVKNPQQNTDKRYFVAEQQTKHIAEKMHIGSLASELVQEGDVVFFDCGSTVPFIASQINSSIKFTALCCSLNTFMVLQDKPNCEVILCGGSYSRNNSFFSPLHLSSELDAVCTTKAFISAAGVDIKQGVTCFNFNEAKIKAKAMVKSRQNILVFDHSKLNQVQQAYIGELTQFDMIISNNTLPPQFECGGVEVRW</sequence>
<evidence type="ECO:0000259" key="4">
    <source>
        <dbReference type="PROSITE" id="PS51000"/>
    </source>
</evidence>
<keyword evidence="3" id="KW-0804">Transcription</keyword>
<dbReference type="InterPro" id="IPR018356">
    <property type="entry name" value="Tscrpt_reg_HTH_DeoR_CS"/>
</dbReference>
<dbReference type="InterPro" id="IPR037171">
    <property type="entry name" value="NagB/RpiA_transferase-like"/>
</dbReference>
<name>A0A2M8RWI4_9PAST</name>
<dbReference type="InterPro" id="IPR050313">
    <property type="entry name" value="Carb_Metab_HTH_regulators"/>
</dbReference>
<keyword evidence="2 5" id="KW-0238">DNA-binding</keyword>
<dbReference type="PANTHER" id="PTHR30363:SF8">
    <property type="entry name" value="DEOXYRIBOSE OPERON REPRESSOR"/>
    <property type="match status" value="1"/>
</dbReference>
<gene>
    <name evidence="5" type="ORF">CVP04_05035</name>
</gene>
<organism evidence="5 6">
    <name type="scientific">Caviibacterium pharyngocola</name>
    <dbReference type="NCBI Taxonomy" id="28159"/>
    <lineage>
        <taxon>Bacteria</taxon>
        <taxon>Pseudomonadati</taxon>
        <taxon>Pseudomonadota</taxon>
        <taxon>Gammaproteobacteria</taxon>
        <taxon>Pasteurellales</taxon>
        <taxon>Pasteurellaceae</taxon>
        <taxon>Caviibacterium</taxon>
    </lineage>
</organism>
<evidence type="ECO:0000313" key="5">
    <source>
        <dbReference type="EMBL" id="PJG83234.1"/>
    </source>
</evidence>
<dbReference type="SMART" id="SM00420">
    <property type="entry name" value="HTH_DEOR"/>
    <property type="match status" value="1"/>
</dbReference>
<dbReference type="Pfam" id="PF00455">
    <property type="entry name" value="DeoRC"/>
    <property type="match status" value="1"/>
</dbReference>
<evidence type="ECO:0000256" key="2">
    <source>
        <dbReference type="ARBA" id="ARBA00023125"/>
    </source>
</evidence>
<evidence type="ECO:0000256" key="3">
    <source>
        <dbReference type="ARBA" id="ARBA00023163"/>
    </source>
</evidence>
<evidence type="ECO:0000256" key="1">
    <source>
        <dbReference type="ARBA" id="ARBA00023015"/>
    </source>
</evidence>
<dbReference type="GO" id="GO:0003700">
    <property type="term" value="F:DNA-binding transcription factor activity"/>
    <property type="evidence" value="ECO:0007669"/>
    <property type="project" value="InterPro"/>
</dbReference>
<dbReference type="PROSITE" id="PS51000">
    <property type="entry name" value="HTH_DEOR_2"/>
    <property type="match status" value="1"/>
</dbReference>
<keyword evidence="6" id="KW-1185">Reference proteome</keyword>